<reference evidence="2 3" key="1">
    <citation type="submission" date="2015-10" db="EMBL/GenBank/DDBJ databases">
        <title>Draft genomes sequences of Candida glabrata isolates 1A, 1B, 2A, 2B, 3A and 3B.</title>
        <authorList>
            <person name="Haavelsrud O.E."/>
            <person name="Gaustad P."/>
        </authorList>
    </citation>
    <scope>NUCLEOTIDE SEQUENCE [LARGE SCALE GENOMIC DNA]</scope>
    <source>
        <strain evidence="2">910700640</strain>
    </source>
</reference>
<dbReference type="EMBL" id="LLZZ01000172">
    <property type="protein sequence ID" value="KTA96420.1"/>
    <property type="molecule type" value="Genomic_DNA"/>
</dbReference>
<dbReference type="GO" id="GO:0003735">
    <property type="term" value="F:structural constituent of ribosome"/>
    <property type="evidence" value="ECO:0007669"/>
    <property type="project" value="EnsemblFungi"/>
</dbReference>
<sequence>MSSKQYFEQLPKKLKDFFYKYPPSVKYAVKPTSTHAMDANPFLANKHPVTGKYHGAKYSARRMSDIYKLAYRYGVQDLLPQTNKQFFEEKYNNKKFMRGILTPKGHKHELNMEERMKRKAEGIANAEKILAEVKGSKYKRRMEKVQEKKRVGWV</sequence>
<dbReference type="PANTHER" id="PTHR28041:SF1">
    <property type="entry name" value="LARGE RIBOSOMAL SUBUNIT PROTEIN ML59"/>
    <property type="match status" value="1"/>
</dbReference>
<dbReference type="InterPro" id="IPR040922">
    <property type="entry name" value="Ribosomal_mL59_dom"/>
</dbReference>
<dbReference type="Proteomes" id="UP000054886">
    <property type="component" value="Unassembled WGS sequence"/>
</dbReference>
<keyword evidence="2" id="KW-0689">Ribosomal protein</keyword>
<dbReference type="VEuPathDB" id="FungiDB:GWK60_K01089"/>
<dbReference type="AlphaFoldDB" id="A0A0W0CA13"/>
<dbReference type="PhylomeDB" id="A0A0W0CA13"/>
<dbReference type="VEuPathDB" id="FungiDB:GW608_K01089"/>
<evidence type="ECO:0000313" key="2">
    <source>
        <dbReference type="EMBL" id="KTA96420.1"/>
    </source>
</evidence>
<dbReference type="InterPro" id="IPR037507">
    <property type="entry name" value="Ribosomal_mL59"/>
</dbReference>
<evidence type="ECO:0000259" key="1">
    <source>
        <dbReference type="Pfam" id="PF18126"/>
    </source>
</evidence>
<name>A0A0W0CA13_CANGB</name>
<dbReference type="VEuPathDB" id="FungiDB:GVI51_K01089"/>
<gene>
    <name evidence="2" type="ORF">AO440_003303</name>
</gene>
<dbReference type="OrthoDB" id="18529at2759"/>
<accession>A0A0W0CA13</accession>
<dbReference type="VEuPathDB" id="FungiDB:B1J91_K01243g"/>
<dbReference type="PANTHER" id="PTHR28041">
    <property type="entry name" value="54S RIBOSOMAL PROTEIN L25, MITOCHONDRIAL"/>
    <property type="match status" value="1"/>
</dbReference>
<organism evidence="2 3">
    <name type="scientific">Candida glabrata</name>
    <name type="common">Yeast</name>
    <name type="synonym">Torulopsis glabrata</name>
    <dbReference type="NCBI Taxonomy" id="5478"/>
    <lineage>
        <taxon>Eukaryota</taxon>
        <taxon>Fungi</taxon>
        <taxon>Dikarya</taxon>
        <taxon>Ascomycota</taxon>
        <taxon>Saccharomycotina</taxon>
        <taxon>Saccharomycetes</taxon>
        <taxon>Saccharomycetales</taxon>
        <taxon>Saccharomycetaceae</taxon>
        <taxon>Nakaseomyces</taxon>
    </lineage>
</organism>
<dbReference type="OMA" id="KGHKHEL"/>
<proteinExistence type="predicted"/>
<protein>
    <submittedName>
        <fullName evidence="2">54S ribosomal protein L25, mitochondrial</fullName>
    </submittedName>
</protein>
<feature type="domain" description="Large ribosomal subunit protein mL59" evidence="1">
    <location>
        <begin position="13"/>
        <end position="134"/>
    </location>
</feature>
<dbReference type="Pfam" id="PF18126">
    <property type="entry name" value="Mitoc_mL59"/>
    <property type="match status" value="1"/>
</dbReference>
<comment type="caution">
    <text evidence="2">The sequence shown here is derived from an EMBL/GenBank/DDBJ whole genome shotgun (WGS) entry which is preliminary data.</text>
</comment>
<dbReference type="GO" id="GO:0005762">
    <property type="term" value="C:mitochondrial large ribosomal subunit"/>
    <property type="evidence" value="ECO:0007669"/>
    <property type="project" value="EnsemblFungi"/>
</dbReference>
<dbReference type="VEuPathDB" id="FungiDB:CAGL0K01243g"/>
<evidence type="ECO:0000313" key="3">
    <source>
        <dbReference type="Proteomes" id="UP000054886"/>
    </source>
</evidence>
<keyword evidence="2" id="KW-0687">Ribonucleoprotein</keyword>